<evidence type="ECO:0000313" key="3">
    <source>
        <dbReference type="EMBL" id="HEC78962.1"/>
    </source>
</evidence>
<feature type="transmembrane region" description="Helical" evidence="1">
    <location>
        <begin position="201"/>
        <end position="222"/>
    </location>
</feature>
<protein>
    <submittedName>
        <fullName evidence="3">CPBP family intramembrane metalloprotease</fullName>
    </submittedName>
</protein>
<dbReference type="GO" id="GO:0080120">
    <property type="term" value="P:CAAX-box protein maturation"/>
    <property type="evidence" value="ECO:0007669"/>
    <property type="project" value="UniProtKB-ARBA"/>
</dbReference>
<keyword evidence="3" id="KW-0482">Metalloprotease</keyword>
<feature type="transmembrane region" description="Helical" evidence="1">
    <location>
        <begin position="12"/>
        <end position="28"/>
    </location>
</feature>
<dbReference type="Pfam" id="PF02517">
    <property type="entry name" value="Rce1-like"/>
    <property type="match status" value="1"/>
</dbReference>
<accession>A0A9C9ENA4</accession>
<reference evidence="3" key="1">
    <citation type="journal article" date="2020" name="mSystems">
        <title>Genome- and Community-Level Interaction Insights into Carbon Utilization and Element Cycling Functions of Hydrothermarchaeota in Hydrothermal Sediment.</title>
        <authorList>
            <person name="Zhou Z."/>
            <person name="Liu Y."/>
            <person name="Xu W."/>
            <person name="Pan J."/>
            <person name="Luo Z.H."/>
            <person name="Li M."/>
        </authorList>
    </citation>
    <scope>NUCLEOTIDE SEQUENCE</scope>
    <source>
        <strain evidence="3">HyVt-388</strain>
    </source>
</reference>
<dbReference type="GO" id="GO:0008237">
    <property type="term" value="F:metallopeptidase activity"/>
    <property type="evidence" value="ECO:0007669"/>
    <property type="project" value="UniProtKB-KW"/>
</dbReference>
<comment type="caution">
    <text evidence="3">The sequence shown here is derived from an EMBL/GenBank/DDBJ whole genome shotgun (WGS) entry which is preliminary data.</text>
</comment>
<gene>
    <name evidence="3" type="ORF">ENI34_07460</name>
</gene>
<evidence type="ECO:0000256" key="1">
    <source>
        <dbReference type="SAM" id="Phobius"/>
    </source>
</evidence>
<proteinExistence type="predicted"/>
<dbReference type="GO" id="GO:0004175">
    <property type="term" value="F:endopeptidase activity"/>
    <property type="evidence" value="ECO:0007669"/>
    <property type="project" value="UniProtKB-ARBA"/>
</dbReference>
<feature type="transmembrane region" description="Helical" evidence="1">
    <location>
        <begin position="142"/>
        <end position="161"/>
    </location>
</feature>
<keyword evidence="1" id="KW-0812">Transmembrane</keyword>
<organism evidence="3 4">
    <name type="scientific">candidate division WOR-3 bacterium</name>
    <dbReference type="NCBI Taxonomy" id="2052148"/>
    <lineage>
        <taxon>Bacteria</taxon>
        <taxon>Bacteria division WOR-3</taxon>
    </lineage>
</organism>
<feature type="transmembrane region" description="Helical" evidence="1">
    <location>
        <begin position="229"/>
        <end position="247"/>
    </location>
</feature>
<evidence type="ECO:0000259" key="2">
    <source>
        <dbReference type="Pfam" id="PF02517"/>
    </source>
</evidence>
<feature type="transmembrane region" description="Helical" evidence="1">
    <location>
        <begin position="91"/>
        <end position="112"/>
    </location>
</feature>
<dbReference type="InterPro" id="IPR003675">
    <property type="entry name" value="Rce1/LyrA-like_dom"/>
</dbReference>
<dbReference type="Proteomes" id="UP000885826">
    <property type="component" value="Unassembled WGS sequence"/>
</dbReference>
<name>A0A9C9ENA4_UNCW3</name>
<feature type="transmembrane region" description="Helical" evidence="1">
    <location>
        <begin position="48"/>
        <end position="71"/>
    </location>
</feature>
<keyword evidence="1" id="KW-1133">Transmembrane helix</keyword>
<dbReference type="AlphaFoldDB" id="A0A9C9ENA4"/>
<evidence type="ECO:0000313" key="4">
    <source>
        <dbReference type="Proteomes" id="UP000885826"/>
    </source>
</evidence>
<dbReference type="EMBL" id="DRIG01000081">
    <property type="protein sequence ID" value="HEC78962.1"/>
    <property type="molecule type" value="Genomic_DNA"/>
</dbReference>
<feature type="domain" description="CAAX prenyl protease 2/Lysostaphin resistance protein A-like" evidence="2">
    <location>
        <begin position="126"/>
        <end position="241"/>
    </location>
</feature>
<sequence>MNKADLSIKTYIALIIAFTILAAINIFLPQGSFLPILPEQELPAPKPVLALVNAVIMLVLYGGLGFLGLKLSQKLGFADIWDSKVSNKQRLLIPAFIGLGIGVFFIFADAILSQFHTLGPLPHPTFPTSLVASAVAGIGEELIFRLFFISFWVWLISYVILKKRWQNQIFWIVAIFSALAFAFGHIPSVMILFGLNTVNEIPFALMTEIILLNGVLSLFAAYYFRKFGFLAAVGIHFWVDIVWHVIWGMI</sequence>
<keyword evidence="3" id="KW-0645">Protease</keyword>
<keyword evidence="3" id="KW-0378">Hydrolase</keyword>
<feature type="transmembrane region" description="Helical" evidence="1">
    <location>
        <begin position="168"/>
        <end position="195"/>
    </location>
</feature>
<keyword evidence="1" id="KW-0472">Membrane</keyword>